<evidence type="ECO:0000256" key="9">
    <source>
        <dbReference type="ARBA" id="ARBA00023136"/>
    </source>
</evidence>
<evidence type="ECO:0000313" key="14">
    <source>
        <dbReference type="Proteomes" id="UP000027616"/>
    </source>
</evidence>
<dbReference type="HOGENOM" id="CLU_013640_2_0_10"/>
<sequence length="333" mass="36538">MFFKLQPETIHHIIVGGMKVVGYIPFAKALIKSCHCVKSSSLEREVIGLKFPNPIGLAAGFDKNAEVYDVLSCMGFGFVEIGTVTPKAQSGNPKPRMFRLPKDKAIINRMGFNNEGLKAAVRRLRSRNPKLIIGGNIGKNTTTPNEKAAEDYLKLFRGLYDYVDYFVVNVSCPNVANLTSLQSKQSTIDILMPLKEFRKGQKQYRPILLKISPDLSTEQVDTMIEVVRQTKIDGIVATNTTTSRGGLATDDDDVKRIANGGLSGAPLTERSREMVRYIHQKTGGKIAIIGVGGIMSVQDAKEMLAAGASLVQVYSGFIYEGPGFVKSILKYLK</sequence>
<evidence type="ECO:0000256" key="10">
    <source>
        <dbReference type="ARBA" id="ARBA00048639"/>
    </source>
</evidence>
<dbReference type="GO" id="GO:0006207">
    <property type="term" value="P:'de novo' pyrimidine nucleobase biosynthetic process"/>
    <property type="evidence" value="ECO:0007669"/>
    <property type="project" value="UniProtKB-UniRule"/>
</dbReference>
<feature type="binding site" evidence="11">
    <location>
        <position position="264"/>
    </location>
    <ligand>
        <name>FMN</name>
        <dbReference type="ChEBI" id="CHEBI:58210"/>
    </ligand>
</feature>
<dbReference type="PANTHER" id="PTHR48109">
    <property type="entry name" value="DIHYDROOROTATE DEHYDROGENASE (QUINONE), MITOCHONDRIAL-RELATED"/>
    <property type="match status" value="1"/>
</dbReference>
<feature type="binding site" evidence="11">
    <location>
        <begin position="108"/>
        <end position="112"/>
    </location>
    <ligand>
        <name>substrate</name>
    </ligand>
</feature>
<feature type="binding site" evidence="11">
    <location>
        <position position="169"/>
    </location>
    <ligand>
        <name>FMN</name>
        <dbReference type="ChEBI" id="CHEBI:58210"/>
    </ligand>
</feature>
<comment type="pathway">
    <text evidence="3 11">Pyrimidine metabolism; UMP biosynthesis via de novo pathway; orotate from (S)-dihydroorotate (quinone route): step 1/1.</text>
</comment>
<dbReference type="AlphaFoldDB" id="A0A060R5Y2"/>
<dbReference type="GO" id="GO:0005886">
    <property type="term" value="C:plasma membrane"/>
    <property type="evidence" value="ECO:0007669"/>
    <property type="project" value="UniProtKB-SubCell"/>
</dbReference>
<keyword evidence="5 11" id="KW-0285">Flavoprotein</keyword>
<dbReference type="InterPro" id="IPR013785">
    <property type="entry name" value="Aldolase_TIM"/>
</dbReference>
<feature type="domain" description="Dihydroorotate dehydrogenase catalytic" evidence="12">
    <location>
        <begin position="42"/>
        <end position="332"/>
    </location>
</feature>
<feature type="binding site" evidence="11">
    <location>
        <begin position="239"/>
        <end position="240"/>
    </location>
    <ligand>
        <name>substrate</name>
    </ligand>
</feature>
<dbReference type="PROSITE" id="PS00911">
    <property type="entry name" value="DHODEHASE_1"/>
    <property type="match status" value="1"/>
</dbReference>
<feature type="binding site" evidence="11">
    <location>
        <position position="174"/>
    </location>
    <ligand>
        <name>substrate</name>
    </ligand>
</feature>
<gene>
    <name evidence="11" type="primary">pyrD</name>
    <name evidence="13" type="ORF">BN938_0169</name>
</gene>
<keyword evidence="8 11" id="KW-0560">Oxidoreductase</keyword>
<evidence type="ECO:0000256" key="6">
    <source>
        <dbReference type="ARBA" id="ARBA00022643"/>
    </source>
</evidence>
<evidence type="ECO:0000256" key="8">
    <source>
        <dbReference type="ARBA" id="ARBA00023002"/>
    </source>
</evidence>
<comment type="cofactor">
    <cofactor evidence="11">
        <name>FMN</name>
        <dbReference type="ChEBI" id="CHEBI:58210"/>
    </cofactor>
    <text evidence="11">Binds 1 FMN per subunit.</text>
</comment>
<comment type="function">
    <text evidence="1 11">Catalyzes the conversion of dihydroorotate to orotate with quinone as electron acceptor.</text>
</comment>
<dbReference type="EC" id="1.3.5.2" evidence="11"/>
<evidence type="ECO:0000256" key="7">
    <source>
        <dbReference type="ARBA" id="ARBA00022975"/>
    </source>
</evidence>
<dbReference type="UniPathway" id="UPA00070">
    <property type="reaction ID" value="UER00946"/>
</dbReference>
<evidence type="ECO:0000256" key="11">
    <source>
        <dbReference type="HAMAP-Rule" id="MF_00225"/>
    </source>
</evidence>
<dbReference type="GO" id="GO:0106430">
    <property type="term" value="F:dihydroorotate dehydrogenase (quinone) activity"/>
    <property type="evidence" value="ECO:0007669"/>
    <property type="project" value="UniProtKB-EC"/>
</dbReference>
<name>A0A060R5Y2_9BACT</name>
<evidence type="ECO:0000259" key="12">
    <source>
        <dbReference type="Pfam" id="PF01180"/>
    </source>
</evidence>
<dbReference type="SUPFAM" id="SSF51395">
    <property type="entry name" value="FMN-linked oxidoreductases"/>
    <property type="match status" value="1"/>
</dbReference>
<dbReference type="NCBIfam" id="NF003645">
    <property type="entry name" value="PRK05286.1-2"/>
    <property type="match status" value="1"/>
</dbReference>
<dbReference type="Pfam" id="PF01180">
    <property type="entry name" value="DHO_dh"/>
    <property type="match status" value="1"/>
</dbReference>
<keyword evidence="14" id="KW-1185">Reference proteome</keyword>
<dbReference type="NCBIfam" id="TIGR01036">
    <property type="entry name" value="pyrD_sub2"/>
    <property type="match status" value="1"/>
</dbReference>
<keyword evidence="7 11" id="KW-0665">Pyrimidine biosynthesis</keyword>
<dbReference type="HAMAP" id="MF_00225">
    <property type="entry name" value="DHO_dh_type2"/>
    <property type="match status" value="1"/>
</dbReference>
<dbReference type="InterPro" id="IPR005720">
    <property type="entry name" value="Dihydroorotate_DH_cat"/>
</dbReference>
<dbReference type="GO" id="GO:0005737">
    <property type="term" value="C:cytoplasm"/>
    <property type="evidence" value="ECO:0007669"/>
    <property type="project" value="InterPro"/>
</dbReference>
<dbReference type="STRING" id="1433126.BN938_0169"/>
<feature type="binding site" evidence="11">
    <location>
        <position position="63"/>
    </location>
    <ligand>
        <name>substrate</name>
    </ligand>
</feature>
<dbReference type="CDD" id="cd04738">
    <property type="entry name" value="DHOD_2_like"/>
    <property type="match status" value="1"/>
</dbReference>
<dbReference type="Gene3D" id="3.20.20.70">
    <property type="entry name" value="Aldolase class I"/>
    <property type="match status" value="1"/>
</dbReference>
<dbReference type="PATRIC" id="fig|1433126.3.peg.167"/>
<dbReference type="InterPro" id="IPR050074">
    <property type="entry name" value="DHO_dehydrogenase"/>
</dbReference>
<evidence type="ECO:0000313" key="13">
    <source>
        <dbReference type="EMBL" id="CDN30275.1"/>
    </source>
</evidence>
<accession>A0A060R5Y2</accession>
<organism evidence="13 14">
    <name type="scientific">Mucinivorans hirudinis</name>
    <dbReference type="NCBI Taxonomy" id="1433126"/>
    <lineage>
        <taxon>Bacteria</taxon>
        <taxon>Pseudomonadati</taxon>
        <taxon>Bacteroidota</taxon>
        <taxon>Bacteroidia</taxon>
        <taxon>Bacteroidales</taxon>
        <taxon>Rikenellaceae</taxon>
        <taxon>Mucinivorans</taxon>
    </lineage>
</organism>
<feature type="active site" description="Nucleophile" evidence="11">
    <location>
        <position position="172"/>
    </location>
</feature>
<evidence type="ECO:0000256" key="2">
    <source>
        <dbReference type="ARBA" id="ARBA00004370"/>
    </source>
</evidence>
<comment type="subunit">
    <text evidence="11">Monomer.</text>
</comment>
<dbReference type="KEGG" id="rbc:BN938_0169"/>
<feature type="binding site" evidence="11">
    <location>
        <position position="169"/>
    </location>
    <ligand>
        <name>substrate</name>
    </ligand>
</feature>
<comment type="subcellular location">
    <subcellularLocation>
        <location evidence="11">Cell membrane</location>
        <topology evidence="11">Peripheral membrane protein</topology>
    </subcellularLocation>
    <subcellularLocation>
        <location evidence="2">Membrane</location>
    </subcellularLocation>
</comment>
<evidence type="ECO:0000256" key="3">
    <source>
        <dbReference type="ARBA" id="ARBA00005161"/>
    </source>
</evidence>
<comment type="similarity">
    <text evidence="4 11">Belongs to the dihydroorotate dehydrogenase family. Type 2 subfamily.</text>
</comment>
<dbReference type="PANTHER" id="PTHR48109:SF4">
    <property type="entry name" value="DIHYDROOROTATE DEHYDROGENASE (QUINONE), MITOCHONDRIAL"/>
    <property type="match status" value="1"/>
</dbReference>
<protein>
    <recommendedName>
        <fullName evidence="11">Dihydroorotate dehydrogenase (quinone)</fullName>
        <ecNumber evidence="11">1.3.5.2</ecNumber>
    </recommendedName>
    <alternativeName>
        <fullName evidence="11">DHOdehase</fullName>
        <shortName evidence="11">DHOD</shortName>
        <shortName evidence="11">DHODase</shortName>
    </alternativeName>
    <alternativeName>
        <fullName evidence="11">Dihydroorotate oxidase</fullName>
    </alternativeName>
</protein>
<dbReference type="InterPro" id="IPR001295">
    <property type="entry name" value="Dihydroorotate_DH_CS"/>
</dbReference>
<dbReference type="Proteomes" id="UP000027616">
    <property type="component" value="Chromosome I"/>
</dbReference>
<comment type="catalytic activity">
    <reaction evidence="10 11">
        <text>(S)-dihydroorotate + a quinone = orotate + a quinol</text>
        <dbReference type="Rhea" id="RHEA:30187"/>
        <dbReference type="ChEBI" id="CHEBI:24646"/>
        <dbReference type="ChEBI" id="CHEBI:30839"/>
        <dbReference type="ChEBI" id="CHEBI:30864"/>
        <dbReference type="ChEBI" id="CHEBI:132124"/>
        <dbReference type="EC" id="1.3.5.2"/>
    </reaction>
</comment>
<feature type="binding site" evidence="11">
    <location>
        <position position="210"/>
    </location>
    <ligand>
        <name>FMN</name>
        <dbReference type="ChEBI" id="CHEBI:58210"/>
    </ligand>
</feature>
<evidence type="ECO:0000256" key="1">
    <source>
        <dbReference type="ARBA" id="ARBA00003125"/>
    </source>
</evidence>
<dbReference type="EMBL" id="HG934468">
    <property type="protein sequence ID" value="CDN30275.1"/>
    <property type="molecule type" value="Genomic_DNA"/>
</dbReference>
<dbReference type="NCBIfam" id="NF003652">
    <property type="entry name" value="PRK05286.2-5"/>
    <property type="match status" value="1"/>
</dbReference>
<feature type="binding site" evidence="11">
    <location>
        <position position="293"/>
    </location>
    <ligand>
        <name>FMN</name>
        <dbReference type="ChEBI" id="CHEBI:58210"/>
    </ligand>
</feature>
<dbReference type="InterPro" id="IPR012135">
    <property type="entry name" value="Dihydroorotate_DH_1_2"/>
</dbReference>
<keyword evidence="6 11" id="KW-0288">FMN</keyword>
<feature type="binding site" evidence="11">
    <location>
        <position position="83"/>
    </location>
    <ligand>
        <name>FMN</name>
        <dbReference type="ChEBI" id="CHEBI:58210"/>
    </ligand>
</feature>
<dbReference type="GO" id="GO:0044205">
    <property type="term" value="P:'de novo' UMP biosynthetic process"/>
    <property type="evidence" value="ECO:0007669"/>
    <property type="project" value="UniProtKB-UniRule"/>
</dbReference>
<evidence type="ECO:0000256" key="4">
    <source>
        <dbReference type="ARBA" id="ARBA00005359"/>
    </source>
</evidence>
<evidence type="ECO:0000256" key="5">
    <source>
        <dbReference type="ARBA" id="ARBA00022630"/>
    </source>
</evidence>
<dbReference type="PROSITE" id="PS00912">
    <property type="entry name" value="DHODEHASE_2"/>
    <property type="match status" value="1"/>
</dbReference>
<feature type="binding site" evidence="11">
    <location>
        <begin position="59"/>
        <end position="63"/>
    </location>
    <ligand>
        <name>FMN</name>
        <dbReference type="ChEBI" id="CHEBI:58210"/>
    </ligand>
</feature>
<dbReference type="InterPro" id="IPR005719">
    <property type="entry name" value="Dihydroorotate_DH_2"/>
</dbReference>
<keyword evidence="11" id="KW-1003">Cell membrane</keyword>
<reference evidence="13 14" key="1">
    <citation type="journal article" date="2015" name="Genome Announc.">
        <title>Complete Genome Sequence of the Novel Leech Symbiont Mucinivorans hirudinis M3T.</title>
        <authorList>
            <person name="Nelson M.C."/>
            <person name="Bomar L."/>
            <person name="Graf J."/>
        </authorList>
    </citation>
    <scope>NUCLEOTIDE SEQUENCE [LARGE SCALE GENOMIC DNA]</scope>
    <source>
        <strain evidence="14">M3</strain>
    </source>
</reference>
<keyword evidence="9 11" id="KW-0472">Membrane</keyword>
<feature type="binding site" evidence="11">
    <location>
        <begin position="314"/>
        <end position="315"/>
    </location>
    <ligand>
        <name>FMN</name>
        <dbReference type="ChEBI" id="CHEBI:58210"/>
    </ligand>
</feature>
<feature type="binding site" evidence="11">
    <location>
        <position position="136"/>
    </location>
    <ligand>
        <name>FMN</name>
        <dbReference type="ChEBI" id="CHEBI:58210"/>
    </ligand>
</feature>
<proteinExistence type="inferred from homology"/>
<dbReference type="eggNOG" id="COG0167">
    <property type="taxonomic scope" value="Bacteria"/>
</dbReference>
<feature type="binding site" evidence="11">
    <location>
        <position position="238"/>
    </location>
    <ligand>
        <name>FMN</name>
        <dbReference type="ChEBI" id="CHEBI:58210"/>
    </ligand>
</feature>
<dbReference type="PIRSF" id="PIRSF000164">
    <property type="entry name" value="DHO_oxidase"/>
    <property type="match status" value="1"/>
</dbReference>